<evidence type="ECO:0000256" key="15">
    <source>
        <dbReference type="ARBA" id="ARBA00038456"/>
    </source>
</evidence>
<evidence type="ECO:0000256" key="22">
    <source>
        <dbReference type="ARBA" id="ARBA00048074"/>
    </source>
</evidence>
<evidence type="ECO:0000256" key="18">
    <source>
        <dbReference type="ARBA" id="ARBA00043210"/>
    </source>
</evidence>
<keyword evidence="7" id="KW-0378">Hydrolase</keyword>
<keyword evidence="8" id="KW-0276">Fatty acid metabolism</keyword>
<accession>A0ABP5HED5</accession>
<dbReference type="SUPFAM" id="SSF54637">
    <property type="entry name" value="Thioesterase/thiol ester dehydrase-isomerase"/>
    <property type="match status" value="1"/>
</dbReference>
<evidence type="ECO:0000313" key="26">
    <source>
        <dbReference type="EMBL" id="GAA2070934.1"/>
    </source>
</evidence>
<evidence type="ECO:0000256" key="19">
    <source>
        <dbReference type="ARBA" id="ARBA00047588"/>
    </source>
</evidence>
<evidence type="ECO:0000256" key="12">
    <source>
        <dbReference type="ARBA" id="ARBA00023273"/>
    </source>
</evidence>
<evidence type="ECO:0000256" key="17">
    <source>
        <dbReference type="ARBA" id="ARBA00040123"/>
    </source>
</evidence>
<gene>
    <name evidence="26" type="ORF">GCM10009821_05500</name>
</gene>
<feature type="domain" description="Thioesterase" evidence="25">
    <location>
        <begin position="93"/>
        <end position="165"/>
    </location>
</feature>
<dbReference type="EC" id="3.1.2.2" evidence="16"/>
<evidence type="ECO:0000256" key="7">
    <source>
        <dbReference type="ARBA" id="ARBA00022801"/>
    </source>
</evidence>
<dbReference type="CDD" id="cd03443">
    <property type="entry name" value="PaaI_thioesterase"/>
    <property type="match status" value="1"/>
</dbReference>
<comment type="catalytic activity">
    <reaction evidence="14">
        <text>(9Z)-octadecenoyl-CoA + H2O = (9Z)-octadecenoate + CoA + H(+)</text>
        <dbReference type="Rhea" id="RHEA:40139"/>
        <dbReference type="ChEBI" id="CHEBI:15377"/>
        <dbReference type="ChEBI" id="CHEBI:15378"/>
        <dbReference type="ChEBI" id="CHEBI:30823"/>
        <dbReference type="ChEBI" id="CHEBI:57287"/>
        <dbReference type="ChEBI" id="CHEBI:57387"/>
    </reaction>
    <physiologicalReaction direction="left-to-right" evidence="14">
        <dbReference type="Rhea" id="RHEA:40140"/>
    </physiologicalReaction>
</comment>
<keyword evidence="4" id="KW-1003">Cell membrane</keyword>
<dbReference type="PANTHER" id="PTHR12418:SF19">
    <property type="entry name" value="ACYL-COENZYME A THIOESTERASE THEM4"/>
    <property type="match status" value="1"/>
</dbReference>
<keyword evidence="6" id="KW-0053">Apoptosis</keyword>
<keyword evidence="12" id="KW-0966">Cell projection</keyword>
<keyword evidence="9" id="KW-0809">Transit peptide</keyword>
<name>A0ABP5HED5_9ACTN</name>
<evidence type="ECO:0000256" key="5">
    <source>
        <dbReference type="ARBA" id="ARBA00022490"/>
    </source>
</evidence>
<comment type="catalytic activity">
    <reaction evidence="23">
        <text>tetradecanoyl-CoA + H2O = tetradecanoate + CoA + H(+)</text>
        <dbReference type="Rhea" id="RHEA:40119"/>
        <dbReference type="ChEBI" id="CHEBI:15377"/>
        <dbReference type="ChEBI" id="CHEBI:15378"/>
        <dbReference type="ChEBI" id="CHEBI:30807"/>
        <dbReference type="ChEBI" id="CHEBI:57287"/>
        <dbReference type="ChEBI" id="CHEBI:57385"/>
    </reaction>
    <physiologicalReaction direction="left-to-right" evidence="23">
        <dbReference type="Rhea" id="RHEA:40120"/>
    </physiologicalReaction>
</comment>
<dbReference type="InterPro" id="IPR006683">
    <property type="entry name" value="Thioestr_dom"/>
</dbReference>
<comment type="caution">
    <text evidence="26">The sequence shown here is derived from an EMBL/GenBank/DDBJ whole genome shotgun (WGS) entry which is preliminary data.</text>
</comment>
<dbReference type="Proteomes" id="UP001501480">
    <property type="component" value="Unassembled WGS sequence"/>
</dbReference>
<evidence type="ECO:0000256" key="4">
    <source>
        <dbReference type="ARBA" id="ARBA00022475"/>
    </source>
</evidence>
<comment type="catalytic activity">
    <reaction evidence="20">
        <text>hexadecanoyl-CoA + H2O = hexadecanoate + CoA + H(+)</text>
        <dbReference type="Rhea" id="RHEA:16645"/>
        <dbReference type="ChEBI" id="CHEBI:7896"/>
        <dbReference type="ChEBI" id="CHEBI:15377"/>
        <dbReference type="ChEBI" id="CHEBI:15378"/>
        <dbReference type="ChEBI" id="CHEBI:57287"/>
        <dbReference type="ChEBI" id="CHEBI:57379"/>
        <dbReference type="EC" id="3.1.2.2"/>
    </reaction>
    <physiologicalReaction direction="left-to-right" evidence="20">
        <dbReference type="Rhea" id="RHEA:16646"/>
    </physiologicalReaction>
</comment>
<evidence type="ECO:0000256" key="20">
    <source>
        <dbReference type="ARBA" id="ARBA00047734"/>
    </source>
</evidence>
<evidence type="ECO:0000256" key="3">
    <source>
        <dbReference type="ARBA" id="ARBA00004632"/>
    </source>
</evidence>
<dbReference type="Gene3D" id="3.10.129.10">
    <property type="entry name" value="Hotdog Thioesterase"/>
    <property type="match status" value="1"/>
</dbReference>
<evidence type="ECO:0000256" key="9">
    <source>
        <dbReference type="ARBA" id="ARBA00022946"/>
    </source>
</evidence>
<keyword evidence="10" id="KW-0443">Lipid metabolism</keyword>
<evidence type="ECO:0000256" key="11">
    <source>
        <dbReference type="ARBA" id="ARBA00023136"/>
    </source>
</evidence>
<evidence type="ECO:0000256" key="10">
    <source>
        <dbReference type="ARBA" id="ARBA00023098"/>
    </source>
</evidence>
<dbReference type="EMBL" id="BAAAPY010000001">
    <property type="protein sequence ID" value="GAA2070934.1"/>
    <property type="molecule type" value="Genomic_DNA"/>
</dbReference>
<dbReference type="InterPro" id="IPR029069">
    <property type="entry name" value="HotDog_dom_sf"/>
</dbReference>
<evidence type="ECO:0000256" key="1">
    <source>
        <dbReference type="ARBA" id="ARBA00004170"/>
    </source>
</evidence>
<comment type="catalytic activity">
    <reaction evidence="22">
        <text>dodecanoyl-CoA + H2O = dodecanoate + CoA + H(+)</text>
        <dbReference type="Rhea" id="RHEA:30135"/>
        <dbReference type="ChEBI" id="CHEBI:15377"/>
        <dbReference type="ChEBI" id="CHEBI:15378"/>
        <dbReference type="ChEBI" id="CHEBI:18262"/>
        <dbReference type="ChEBI" id="CHEBI:57287"/>
        <dbReference type="ChEBI" id="CHEBI:57375"/>
    </reaction>
    <physiologicalReaction direction="left-to-right" evidence="22">
        <dbReference type="Rhea" id="RHEA:30136"/>
    </physiologicalReaction>
</comment>
<evidence type="ECO:0000256" key="14">
    <source>
        <dbReference type="ARBA" id="ARBA00037002"/>
    </source>
</evidence>
<dbReference type="Pfam" id="PF03061">
    <property type="entry name" value="4HBT"/>
    <property type="match status" value="1"/>
</dbReference>
<feature type="region of interest" description="Disordered" evidence="24">
    <location>
        <begin position="1"/>
        <end position="24"/>
    </location>
</feature>
<dbReference type="InterPro" id="IPR052365">
    <property type="entry name" value="THEM4/THEM5_acyl-CoA_thioest"/>
</dbReference>
<evidence type="ECO:0000256" key="8">
    <source>
        <dbReference type="ARBA" id="ARBA00022832"/>
    </source>
</evidence>
<evidence type="ECO:0000256" key="24">
    <source>
        <dbReference type="SAM" id="MobiDB-lite"/>
    </source>
</evidence>
<comment type="catalytic activity">
    <reaction evidence="21">
        <text>decanoyl-CoA + H2O = decanoate + CoA + H(+)</text>
        <dbReference type="Rhea" id="RHEA:40059"/>
        <dbReference type="ChEBI" id="CHEBI:15377"/>
        <dbReference type="ChEBI" id="CHEBI:15378"/>
        <dbReference type="ChEBI" id="CHEBI:27689"/>
        <dbReference type="ChEBI" id="CHEBI:57287"/>
        <dbReference type="ChEBI" id="CHEBI:61430"/>
    </reaction>
    <physiologicalReaction direction="left-to-right" evidence="21">
        <dbReference type="Rhea" id="RHEA:40060"/>
    </physiologicalReaction>
</comment>
<organism evidence="26 27">
    <name type="scientific">Aeromicrobium halocynthiae</name>
    <dbReference type="NCBI Taxonomy" id="560557"/>
    <lineage>
        <taxon>Bacteria</taxon>
        <taxon>Bacillati</taxon>
        <taxon>Actinomycetota</taxon>
        <taxon>Actinomycetes</taxon>
        <taxon>Propionibacteriales</taxon>
        <taxon>Nocardioidaceae</taxon>
        <taxon>Aeromicrobium</taxon>
    </lineage>
</organism>
<proteinExistence type="inferred from homology"/>
<keyword evidence="11" id="KW-0472">Membrane</keyword>
<comment type="similarity">
    <text evidence="15">Belongs to the THEM4/THEM5 thioesterase family.</text>
</comment>
<keyword evidence="27" id="KW-1185">Reference proteome</keyword>
<evidence type="ECO:0000256" key="13">
    <source>
        <dbReference type="ARBA" id="ARBA00035852"/>
    </source>
</evidence>
<evidence type="ECO:0000313" key="27">
    <source>
        <dbReference type="Proteomes" id="UP001501480"/>
    </source>
</evidence>
<comment type="subcellular location">
    <subcellularLocation>
        <location evidence="3">Cell projection</location>
        <location evidence="3">Ruffle membrane</location>
    </subcellularLocation>
    <subcellularLocation>
        <location evidence="2">Cytoplasm</location>
    </subcellularLocation>
    <subcellularLocation>
        <location evidence="1">Membrane</location>
        <topology evidence="1">Peripheral membrane protein</topology>
    </subcellularLocation>
</comment>
<evidence type="ECO:0000256" key="6">
    <source>
        <dbReference type="ARBA" id="ARBA00022703"/>
    </source>
</evidence>
<evidence type="ECO:0000256" key="16">
    <source>
        <dbReference type="ARBA" id="ARBA00038848"/>
    </source>
</evidence>
<protein>
    <recommendedName>
        <fullName evidence="17">Acyl-coenzyme A thioesterase THEM4</fullName>
        <ecNumber evidence="16">3.1.2.2</ecNumber>
    </recommendedName>
    <alternativeName>
        <fullName evidence="18">Thioesterase superfamily member 4</fullName>
    </alternativeName>
</protein>
<keyword evidence="5" id="KW-0963">Cytoplasm</keyword>
<evidence type="ECO:0000259" key="25">
    <source>
        <dbReference type="Pfam" id="PF03061"/>
    </source>
</evidence>
<comment type="catalytic activity">
    <reaction evidence="19">
        <text>octanoyl-CoA + H2O = octanoate + CoA + H(+)</text>
        <dbReference type="Rhea" id="RHEA:30143"/>
        <dbReference type="ChEBI" id="CHEBI:15377"/>
        <dbReference type="ChEBI" id="CHEBI:15378"/>
        <dbReference type="ChEBI" id="CHEBI:25646"/>
        <dbReference type="ChEBI" id="CHEBI:57287"/>
        <dbReference type="ChEBI" id="CHEBI:57386"/>
    </reaction>
    <physiologicalReaction direction="left-to-right" evidence="19">
        <dbReference type="Rhea" id="RHEA:30144"/>
    </physiologicalReaction>
</comment>
<comment type="catalytic activity">
    <reaction evidence="13">
        <text>(5Z,8Z,11Z,14Z)-eicosatetraenoyl-CoA + H2O = (5Z,8Z,11Z,14Z)-eicosatetraenoate + CoA + H(+)</text>
        <dbReference type="Rhea" id="RHEA:40151"/>
        <dbReference type="ChEBI" id="CHEBI:15377"/>
        <dbReference type="ChEBI" id="CHEBI:15378"/>
        <dbReference type="ChEBI" id="CHEBI:32395"/>
        <dbReference type="ChEBI" id="CHEBI:57287"/>
        <dbReference type="ChEBI" id="CHEBI:57368"/>
    </reaction>
    <physiologicalReaction direction="left-to-right" evidence="13">
        <dbReference type="Rhea" id="RHEA:40152"/>
    </physiologicalReaction>
</comment>
<dbReference type="PANTHER" id="PTHR12418">
    <property type="entry name" value="ACYL-COENZYME A THIOESTERASE THEM4"/>
    <property type="match status" value="1"/>
</dbReference>
<evidence type="ECO:0000256" key="2">
    <source>
        <dbReference type="ARBA" id="ARBA00004496"/>
    </source>
</evidence>
<sequence length="189" mass="20110">MRDPLRGASGAGEQTAPANEVRSDGGAMSALEAWIRSMSRPEPSAEGRLPSHSPTCAGCGTENPAGLALKVDATEVGVRAVHRFDHRQEGAPGITHGGLVAAAFDDLFGFLLYRVGELAVTRSLTVEYLRPVLLRTDYEFSAHVRDRSGRRLHVEAAALDADGNPVATAHATFVVVDVEHFEQGNIAGR</sequence>
<reference evidence="27" key="1">
    <citation type="journal article" date="2019" name="Int. J. Syst. Evol. Microbiol.">
        <title>The Global Catalogue of Microorganisms (GCM) 10K type strain sequencing project: providing services to taxonomists for standard genome sequencing and annotation.</title>
        <authorList>
            <consortium name="The Broad Institute Genomics Platform"/>
            <consortium name="The Broad Institute Genome Sequencing Center for Infectious Disease"/>
            <person name="Wu L."/>
            <person name="Ma J."/>
        </authorList>
    </citation>
    <scope>NUCLEOTIDE SEQUENCE [LARGE SCALE GENOMIC DNA]</scope>
    <source>
        <strain evidence="27">JCM 15749</strain>
    </source>
</reference>
<evidence type="ECO:0000256" key="23">
    <source>
        <dbReference type="ARBA" id="ARBA00048180"/>
    </source>
</evidence>
<evidence type="ECO:0000256" key="21">
    <source>
        <dbReference type="ARBA" id="ARBA00047969"/>
    </source>
</evidence>